<keyword evidence="1" id="KW-0732">Signal</keyword>
<dbReference type="AlphaFoldDB" id="A0A165S4U1"/>
<evidence type="ECO:0008006" key="4">
    <source>
        <dbReference type="Google" id="ProtNLM"/>
    </source>
</evidence>
<feature type="signal peptide" evidence="1">
    <location>
        <begin position="1"/>
        <end position="21"/>
    </location>
</feature>
<organism evidence="2 3">
    <name type="scientific">Neolentinus lepideus HHB14362 ss-1</name>
    <dbReference type="NCBI Taxonomy" id="1314782"/>
    <lineage>
        <taxon>Eukaryota</taxon>
        <taxon>Fungi</taxon>
        <taxon>Dikarya</taxon>
        <taxon>Basidiomycota</taxon>
        <taxon>Agaricomycotina</taxon>
        <taxon>Agaricomycetes</taxon>
        <taxon>Gloeophyllales</taxon>
        <taxon>Gloeophyllaceae</taxon>
        <taxon>Neolentinus</taxon>
    </lineage>
</organism>
<name>A0A165S4U1_9AGAM</name>
<dbReference type="InParanoid" id="A0A165S4U1"/>
<keyword evidence="3" id="KW-1185">Reference proteome</keyword>
<evidence type="ECO:0000256" key="1">
    <source>
        <dbReference type="SAM" id="SignalP"/>
    </source>
</evidence>
<evidence type="ECO:0000313" key="2">
    <source>
        <dbReference type="EMBL" id="KZT24674.1"/>
    </source>
</evidence>
<gene>
    <name evidence="2" type="ORF">NEOLEDRAFT_1115824</name>
</gene>
<sequence>MRGGICHRMGMVTLHLHFALCHLAHRHPSRHKTDHISQIRQVLKNVKKHAAGNLRKKLSTIRRCYLFLPVLKVGHSS</sequence>
<feature type="chain" id="PRO_5007866194" description="Secreted protein" evidence="1">
    <location>
        <begin position="22"/>
        <end position="77"/>
    </location>
</feature>
<proteinExistence type="predicted"/>
<protein>
    <recommendedName>
        <fullName evidence="4">Secreted protein</fullName>
    </recommendedName>
</protein>
<reference evidence="2 3" key="1">
    <citation type="journal article" date="2016" name="Mol. Biol. Evol.">
        <title>Comparative Genomics of Early-Diverging Mushroom-Forming Fungi Provides Insights into the Origins of Lignocellulose Decay Capabilities.</title>
        <authorList>
            <person name="Nagy L.G."/>
            <person name="Riley R."/>
            <person name="Tritt A."/>
            <person name="Adam C."/>
            <person name="Daum C."/>
            <person name="Floudas D."/>
            <person name="Sun H."/>
            <person name="Yadav J.S."/>
            <person name="Pangilinan J."/>
            <person name="Larsson K.H."/>
            <person name="Matsuura K."/>
            <person name="Barry K."/>
            <person name="Labutti K."/>
            <person name="Kuo R."/>
            <person name="Ohm R.A."/>
            <person name="Bhattacharya S.S."/>
            <person name="Shirouzu T."/>
            <person name="Yoshinaga Y."/>
            <person name="Martin F.M."/>
            <person name="Grigoriev I.V."/>
            <person name="Hibbett D.S."/>
        </authorList>
    </citation>
    <scope>NUCLEOTIDE SEQUENCE [LARGE SCALE GENOMIC DNA]</scope>
    <source>
        <strain evidence="2 3">HHB14362 ss-1</strain>
    </source>
</reference>
<dbReference type="Proteomes" id="UP000076761">
    <property type="component" value="Unassembled WGS sequence"/>
</dbReference>
<accession>A0A165S4U1</accession>
<evidence type="ECO:0000313" key="3">
    <source>
        <dbReference type="Proteomes" id="UP000076761"/>
    </source>
</evidence>
<dbReference type="EMBL" id="KV425576">
    <property type="protein sequence ID" value="KZT24674.1"/>
    <property type="molecule type" value="Genomic_DNA"/>
</dbReference>